<name>A0ABP9AXE0_9GAMM</name>
<keyword evidence="3" id="KW-1185">Reference proteome</keyword>
<protein>
    <recommendedName>
        <fullName evidence="4">DUF2569 domain-containing protein</fullName>
    </recommendedName>
</protein>
<feature type="transmembrane region" description="Helical" evidence="1">
    <location>
        <begin position="70"/>
        <end position="91"/>
    </location>
</feature>
<dbReference type="EMBL" id="BAABJE010000002">
    <property type="protein sequence ID" value="GAA4787030.1"/>
    <property type="molecule type" value="Genomic_DNA"/>
</dbReference>
<reference evidence="3" key="1">
    <citation type="journal article" date="2019" name="Int. J. Syst. Evol. Microbiol.">
        <title>The Global Catalogue of Microorganisms (GCM) 10K type strain sequencing project: providing services to taxonomists for standard genome sequencing and annotation.</title>
        <authorList>
            <consortium name="The Broad Institute Genomics Platform"/>
            <consortium name="The Broad Institute Genome Sequencing Center for Infectious Disease"/>
            <person name="Wu L."/>
            <person name="Ma J."/>
        </authorList>
    </citation>
    <scope>NUCLEOTIDE SEQUENCE [LARGE SCALE GENOMIC DNA]</scope>
    <source>
        <strain evidence="3">JCM 18204</strain>
    </source>
</reference>
<proteinExistence type="predicted"/>
<gene>
    <name evidence="2" type="ORF">GCM10023307_10030</name>
</gene>
<evidence type="ECO:0000313" key="3">
    <source>
        <dbReference type="Proteomes" id="UP001499959"/>
    </source>
</evidence>
<evidence type="ECO:0000256" key="1">
    <source>
        <dbReference type="SAM" id="Phobius"/>
    </source>
</evidence>
<keyword evidence="1" id="KW-0812">Transmembrane</keyword>
<keyword evidence="1" id="KW-0472">Membrane</keyword>
<feature type="transmembrane region" description="Helical" evidence="1">
    <location>
        <begin position="27"/>
        <end position="50"/>
    </location>
</feature>
<evidence type="ECO:0008006" key="4">
    <source>
        <dbReference type="Google" id="ProtNLM"/>
    </source>
</evidence>
<sequence length="165" mass="18289">MSDHDPYRPPEMAIAPMQRRRWVPSGLGGWALPLAGGLLLFAAYSLFFAWGRAWWVLNMPGTAAFRGNLMWDLALALIYFSATLLFGSTFALMRLGSPHFRPLYVACCIVGMLVLFLIGTQPHAWANLLSPTDASLMAAGFAAAWSAFWIPWLYRSARARSVFSA</sequence>
<keyword evidence="1" id="KW-1133">Transmembrane helix</keyword>
<comment type="caution">
    <text evidence="2">The sequence shown here is derived from an EMBL/GenBank/DDBJ whole genome shotgun (WGS) entry which is preliminary data.</text>
</comment>
<dbReference type="Proteomes" id="UP001499959">
    <property type="component" value="Unassembled WGS sequence"/>
</dbReference>
<evidence type="ECO:0000313" key="2">
    <source>
        <dbReference type="EMBL" id="GAA4787030.1"/>
    </source>
</evidence>
<feature type="transmembrane region" description="Helical" evidence="1">
    <location>
        <begin position="103"/>
        <end position="122"/>
    </location>
</feature>
<feature type="transmembrane region" description="Helical" evidence="1">
    <location>
        <begin position="134"/>
        <end position="154"/>
    </location>
</feature>
<accession>A0ABP9AXE0</accession>
<organism evidence="2 3">
    <name type="scientific">Lysobacter hankyongensis</name>
    <dbReference type="NCBI Taxonomy" id="1176535"/>
    <lineage>
        <taxon>Bacteria</taxon>
        <taxon>Pseudomonadati</taxon>
        <taxon>Pseudomonadota</taxon>
        <taxon>Gammaproteobacteria</taxon>
        <taxon>Lysobacterales</taxon>
        <taxon>Lysobacteraceae</taxon>
        <taxon>Lysobacter</taxon>
    </lineage>
</organism>